<evidence type="ECO:0000313" key="15">
    <source>
        <dbReference type="Proteomes" id="UP000025227"/>
    </source>
</evidence>
<dbReference type="SUPFAM" id="SSF54211">
    <property type="entry name" value="Ribosomal protein S5 domain 2-like"/>
    <property type="match status" value="1"/>
</dbReference>
<feature type="domain" description="Exoribonuclease phosphorolytic" evidence="14">
    <location>
        <begin position="283"/>
        <end position="347"/>
    </location>
</feature>
<dbReference type="PANTHER" id="PTHR11953">
    <property type="entry name" value="EXOSOME COMPLEX COMPONENT"/>
    <property type="match status" value="1"/>
</dbReference>
<comment type="subunit">
    <text evidence="9">Component of the RNA exosome complex.</text>
</comment>
<evidence type="ECO:0000256" key="9">
    <source>
        <dbReference type="ARBA" id="ARBA00062379"/>
    </source>
</evidence>
<organism evidence="15 16">
    <name type="scientific">Haemonchus contortus</name>
    <name type="common">Barber pole worm</name>
    <dbReference type="NCBI Taxonomy" id="6289"/>
    <lineage>
        <taxon>Eukaryota</taxon>
        <taxon>Metazoa</taxon>
        <taxon>Ecdysozoa</taxon>
        <taxon>Nematoda</taxon>
        <taxon>Chromadorea</taxon>
        <taxon>Rhabditida</taxon>
        <taxon>Rhabditina</taxon>
        <taxon>Rhabditomorpha</taxon>
        <taxon>Strongyloidea</taxon>
        <taxon>Trichostrongylidae</taxon>
        <taxon>Haemonchus</taxon>
    </lineage>
</organism>
<dbReference type="Gene3D" id="1.10.287.810">
    <property type="entry name" value="Mitochondrial import inner membrane translocase subunit tim13 like domains"/>
    <property type="match status" value="1"/>
</dbReference>
<evidence type="ECO:0000256" key="8">
    <source>
        <dbReference type="ARBA" id="ARBA00058393"/>
    </source>
</evidence>
<keyword evidence="5" id="KW-0963">Cytoplasm</keyword>
<evidence type="ECO:0000256" key="2">
    <source>
        <dbReference type="ARBA" id="ARBA00004604"/>
    </source>
</evidence>
<dbReference type="InterPro" id="IPR035427">
    <property type="entry name" value="Tim10-like_dom_sf"/>
</dbReference>
<evidence type="ECO:0000313" key="16">
    <source>
        <dbReference type="WBParaSite" id="HCON_00102350-00001"/>
    </source>
</evidence>
<feature type="compositionally biased region" description="Basic and acidic residues" evidence="11">
    <location>
        <begin position="103"/>
        <end position="114"/>
    </location>
</feature>
<keyword evidence="6" id="KW-0698">rRNA processing</keyword>
<dbReference type="WBParaSite" id="HCON_00102350-00001">
    <property type="protein sequence ID" value="HCON_00102350-00001"/>
    <property type="gene ID" value="HCON_00102350"/>
</dbReference>
<dbReference type="OMA" id="DKQMRVN"/>
<dbReference type="PANTHER" id="PTHR11953:SF0">
    <property type="entry name" value="EXOSOME COMPLEX COMPONENT RRP41"/>
    <property type="match status" value="1"/>
</dbReference>
<dbReference type="InterPro" id="IPR020568">
    <property type="entry name" value="Ribosomal_Su5_D2-typ_SF"/>
</dbReference>
<dbReference type="SUPFAM" id="SSF55666">
    <property type="entry name" value="Ribonuclease PH domain 2-like"/>
    <property type="match status" value="1"/>
</dbReference>
<evidence type="ECO:0000256" key="5">
    <source>
        <dbReference type="ARBA" id="ARBA00022490"/>
    </source>
</evidence>
<dbReference type="OrthoDB" id="27298at2759"/>
<accession>A0A7I4YHZ0</accession>
<evidence type="ECO:0000256" key="11">
    <source>
        <dbReference type="SAM" id="MobiDB-lite"/>
    </source>
</evidence>
<dbReference type="GO" id="GO:0006364">
    <property type="term" value="P:rRNA processing"/>
    <property type="evidence" value="ECO:0007669"/>
    <property type="project" value="UniProtKB-KW"/>
</dbReference>
<dbReference type="GO" id="GO:0003723">
    <property type="term" value="F:RNA binding"/>
    <property type="evidence" value="ECO:0007669"/>
    <property type="project" value="TreeGrafter"/>
</dbReference>
<dbReference type="GO" id="GO:0071051">
    <property type="term" value="P:poly(A)-dependent snoRNA 3'-end processing"/>
    <property type="evidence" value="ECO:0007669"/>
    <property type="project" value="TreeGrafter"/>
</dbReference>
<evidence type="ECO:0000256" key="7">
    <source>
        <dbReference type="ARBA" id="ARBA00022835"/>
    </source>
</evidence>
<dbReference type="Pfam" id="PF02953">
    <property type="entry name" value="zf-Tim10_DDP"/>
    <property type="match status" value="1"/>
</dbReference>
<protein>
    <recommendedName>
        <fullName evidence="10">Putative exosome complex component RRP41</fullName>
    </recommendedName>
</protein>
<dbReference type="Pfam" id="PF01138">
    <property type="entry name" value="RNase_PH"/>
    <property type="match status" value="1"/>
</dbReference>
<evidence type="ECO:0000256" key="4">
    <source>
        <dbReference type="ARBA" id="ARBA00006678"/>
    </source>
</evidence>
<dbReference type="Pfam" id="PF03725">
    <property type="entry name" value="RNase_PH_C"/>
    <property type="match status" value="1"/>
</dbReference>
<dbReference type="InterPro" id="IPR001247">
    <property type="entry name" value="ExoRNase_PH_dom1"/>
</dbReference>
<dbReference type="InterPro" id="IPR027408">
    <property type="entry name" value="PNPase/RNase_PH_dom_sf"/>
</dbReference>
<comment type="subcellular location">
    <subcellularLocation>
        <location evidence="1">Cytoplasm</location>
    </subcellularLocation>
    <subcellularLocation>
        <location evidence="2">Nucleus</location>
        <location evidence="2">Nucleolus</location>
    </subcellularLocation>
    <subcellularLocation>
        <location evidence="3">Nucleus</location>
        <location evidence="3">Nucleoplasm</location>
    </subcellularLocation>
</comment>
<evidence type="ECO:0000256" key="6">
    <source>
        <dbReference type="ARBA" id="ARBA00022552"/>
    </source>
</evidence>
<dbReference type="GO" id="GO:0016075">
    <property type="term" value="P:rRNA catabolic process"/>
    <property type="evidence" value="ECO:0007669"/>
    <property type="project" value="TreeGrafter"/>
</dbReference>
<dbReference type="AlphaFoldDB" id="A0A7I4YHZ0"/>
<evidence type="ECO:0000256" key="3">
    <source>
        <dbReference type="ARBA" id="ARBA00004642"/>
    </source>
</evidence>
<dbReference type="Proteomes" id="UP000025227">
    <property type="component" value="Unplaced"/>
</dbReference>
<evidence type="ECO:0000259" key="14">
    <source>
        <dbReference type="Pfam" id="PF03725"/>
    </source>
</evidence>
<keyword evidence="7" id="KW-0271">Exosome</keyword>
<comment type="function">
    <text evidence="8">Non-catalytic component of the RNA exosome complex which has 3'-&gt;5' exoribonuclease activity and participates in a multitude of cellular RNA processing and degradation events.</text>
</comment>
<keyword evidence="15" id="KW-1185">Reference proteome</keyword>
<reference evidence="16" key="1">
    <citation type="submission" date="2020-12" db="UniProtKB">
        <authorList>
            <consortium name="WormBaseParasite"/>
        </authorList>
    </citation>
    <scope>IDENTIFICATION</scope>
    <source>
        <strain evidence="16">MHco3</strain>
    </source>
</reference>
<dbReference type="GO" id="GO:0071028">
    <property type="term" value="P:nuclear mRNA surveillance"/>
    <property type="evidence" value="ECO:0007669"/>
    <property type="project" value="TreeGrafter"/>
</dbReference>
<feature type="domain" description="Tim10-like" evidence="13">
    <location>
        <begin position="3"/>
        <end position="62"/>
    </location>
</feature>
<evidence type="ECO:0000259" key="12">
    <source>
        <dbReference type="Pfam" id="PF01138"/>
    </source>
</evidence>
<dbReference type="InterPro" id="IPR036345">
    <property type="entry name" value="ExoRNase_PH_dom2_sf"/>
</dbReference>
<dbReference type="GO" id="GO:0034475">
    <property type="term" value="P:U4 snRNA 3'-end processing"/>
    <property type="evidence" value="ECO:0007669"/>
    <property type="project" value="TreeGrafter"/>
</dbReference>
<dbReference type="SUPFAM" id="SSF144122">
    <property type="entry name" value="Tim10-like"/>
    <property type="match status" value="1"/>
</dbReference>
<feature type="domain" description="Exoribonuclease phosphorolytic" evidence="12">
    <location>
        <begin position="151"/>
        <end position="280"/>
    </location>
</feature>
<dbReference type="InterPro" id="IPR050080">
    <property type="entry name" value="RNase_PH"/>
</dbReference>
<feature type="region of interest" description="Disordered" evidence="11">
    <location>
        <begin position="93"/>
        <end position="115"/>
    </location>
</feature>
<dbReference type="InterPro" id="IPR004217">
    <property type="entry name" value="Tim10-like"/>
</dbReference>
<dbReference type="CDD" id="cd11370">
    <property type="entry name" value="RNase_PH_RRP41"/>
    <property type="match status" value="1"/>
</dbReference>
<dbReference type="Gene3D" id="3.30.230.70">
    <property type="entry name" value="GHMP Kinase, N-terminal domain"/>
    <property type="match status" value="1"/>
</dbReference>
<evidence type="ECO:0000256" key="1">
    <source>
        <dbReference type="ARBA" id="ARBA00004496"/>
    </source>
</evidence>
<sequence length="372" mass="41491">MNIQDINQLREFLGVYNILTEKCFNSCIREYNTNNLTSAEDSCVSRCIDKQMRVNRRLMIVFAEQAPKLLFKQGEPTPTEAIKASAKAAREAAKLAKQQAEQQSEKQEINKEVPESQPATKEILFVQILQAKTMNIVSEHGFRLDGRRPHQIRNINVALGTLRDAEGSAYFEQGGTKILCAVYGPFEGKRSRQLEDRCSINCMLSMTRFAGVERRQRIRADRKSMEIERLIEKTFEAAVLTHLFPTSQIDIYCQIIQSDGSHLAACVNAASLAMSDAGIPMKGIVAAVTCSIVDGQPVVDVNQREETDLLPRLTLATLRGEDEVVLVELQNRVHIDHLPALMAAAKDTCKGVHECICAAIVDQLENGAIVYR</sequence>
<dbReference type="GO" id="GO:0000177">
    <property type="term" value="C:cytoplasmic exosome (RNase complex)"/>
    <property type="evidence" value="ECO:0007669"/>
    <property type="project" value="TreeGrafter"/>
</dbReference>
<dbReference type="GO" id="GO:0005654">
    <property type="term" value="C:nucleoplasm"/>
    <property type="evidence" value="ECO:0007669"/>
    <property type="project" value="UniProtKB-SubCell"/>
</dbReference>
<name>A0A7I4YHZ0_HAECO</name>
<dbReference type="GO" id="GO:0000176">
    <property type="term" value="C:nuclear exosome (RNase complex)"/>
    <property type="evidence" value="ECO:0007669"/>
    <property type="project" value="TreeGrafter"/>
</dbReference>
<dbReference type="InterPro" id="IPR015847">
    <property type="entry name" value="ExoRNase_PH_dom2"/>
</dbReference>
<proteinExistence type="inferred from homology"/>
<dbReference type="FunFam" id="3.30.230.70:FF:000004">
    <property type="entry name" value="Exosome complex component Rrp41"/>
    <property type="match status" value="1"/>
</dbReference>
<comment type="similarity">
    <text evidence="4">Belongs to the RNase PH family.</text>
</comment>
<evidence type="ECO:0000259" key="13">
    <source>
        <dbReference type="Pfam" id="PF02953"/>
    </source>
</evidence>
<dbReference type="GO" id="GO:0005730">
    <property type="term" value="C:nucleolus"/>
    <property type="evidence" value="ECO:0007669"/>
    <property type="project" value="UniProtKB-SubCell"/>
</dbReference>
<evidence type="ECO:0000256" key="10">
    <source>
        <dbReference type="ARBA" id="ARBA00073078"/>
    </source>
</evidence>